<proteinExistence type="predicted"/>
<feature type="domain" description="FtsX extracellular" evidence="2">
    <location>
        <begin position="84"/>
        <end position="186"/>
    </location>
</feature>
<sequence length="224" mass="23837">MTETENRLRDALSAAASTAVNVRPLTVPSRRRRRWVIPVAVVAAAASVAVFLTVRVAAVLSSPDRSEVVAMSVGALDESDTSSVNVFLCLSGDATVHPGCAGGKATETEKADIQRALQGRPEVGSVSFRDQRTAYEGFQRQYEDKNPALLKTVKITDMPETFIVQVRPGADRAALLGAASELPGVAVAVDAVCLRERASLRSVIIDTVFGDEDRPSCSVKGRGR</sequence>
<feature type="transmembrane region" description="Helical" evidence="1">
    <location>
        <begin position="35"/>
        <end position="58"/>
    </location>
</feature>
<keyword evidence="4" id="KW-1185">Reference proteome</keyword>
<keyword evidence="1" id="KW-0812">Transmembrane</keyword>
<organism evidence="3 4">
    <name type="scientific">Streptosporangium jomthongense</name>
    <dbReference type="NCBI Taxonomy" id="1193683"/>
    <lineage>
        <taxon>Bacteria</taxon>
        <taxon>Bacillati</taxon>
        <taxon>Actinomycetota</taxon>
        <taxon>Actinomycetes</taxon>
        <taxon>Streptosporangiales</taxon>
        <taxon>Streptosporangiaceae</taxon>
        <taxon>Streptosporangium</taxon>
    </lineage>
</organism>
<accession>A0ABV8F665</accession>
<dbReference type="Proteomes" id="UP001595698">
    <property type="component" value="Unassembled WGS sequence"/>
</dbReference>
<evidence type="ECO:0000259" key="2">
    <source>
        <dbReference type="Pfam" id="PF18075"/>
    </source>
</evidence>
<keyword evidence="1" id="KW-1133">Transmembrane helix</keyword>
<dbReference type="InterPro" id="IPR040690">
    <property type="entry name" value="FtsX_ECD"/>
</dbReference>
<keyword evidence="1" id="KW-0472">Membrane</keyword>
<evidence type="ECO:0000256" key="1">
    <source>
        <dbReference type="SAM" id="Phobius"/>
    </source>
</evidence>
<dbReference type="Gene3D" id="3.30.70.3040">
    <property type="match status" value="1"/>
</dbReference>
<dbReference type="Pfam" id="PF18075">
    <property type="entry name" value="FtsX_ECD"/>
    <property type="match status" value="1"/>
</dbReference>
<gene>
    <name evidence="3" type="ORF">ACFOYY_21895</name>
</gene>
<dbReference type="EMBL" id="JBHSBC010000021">
    <property type="protein sequence ID" value="MFC3982807.1"/>
    <property type="molecule type" value="Genomic_DNA"/>
</dbReference>
<evidence type="ECO:0000313" key="3">
    <source>
        <dbReference type="EMBL" id="MFC3982807.1"/>
    </source>
</evidence>
<reference evidence="4" key="1">
    <citation type="journal article" date="2019" name="Int. J. Syst. Evol. Microbiol.">
        <title>The Global Catalogue of Microorganisms (GCM) 10K type strain sequencing project: providing services to taxonomists for standard genome sequencing and annotation.</title>
        <authorList>
            <consortium name="The Broad Institute Genomics Platform"/>
            <consortium name="The Broad Institute Genome Sequencing Center for Infectious Disease"/>
            <person name="Wu L."/>
            <person name="Ma J."/>
        </authorList>
    </citation>
    <scope>NUCLEOTIDE SEQUENCE [LARGE SCALE GENOMIC DNA]</scope>
    <source>
        <strain evidence="4">TBRC 7912</strain>
    </source>
</reference>
<comment type="caution">
    <text evidence="3">The sequence shown here is derived from an EMBL/GenBank/DDBJ whole genome shotgun (WGS) entry which is preliminary data.</text>
</comment>
<dbReference type="RefSeq" id="WP_386191386.1">
    <property type="nucleotide sequence ID" value="NZ_JBHSBC010000021.1"/>
</dbReference>
<evidence type="ECO:0000313" key="4">
    <source>
        <dbReference type="Proteomes" id="UP001595698"/>
    </source>
</evidence>
<name>A0ABV8F665_9ACTN</name>
<protein>
    <submittedName>
        <fullName evidence="3">Permease-like cell division protein FtsX</fullName>
    </submittedName>
</protein>